<proteinExistence type="predicted"/>
<dbReference type="Gene3D" id="3.40.50.12370">
    <property type="match status" value="1"/>
</dbReference>
<dbReference type="AlphaFoldDB" id="A0A1Y1CLS3"/>
<name>A0A1Y1CLS3_9BACT</name>
<organism evidence="1 2">
    <name type="scientific">Labilibaculum antarcticum</name>
    <dbReference type="NCBI Taxonomy" id="1717717"/>
    <lineage>
        <taxon>Bacteria</taxon>
        <taxon>Pseudomonadati</taxon>
        <taxon>Bacteroidota</taxon>
        <taxon>Bacteroidia</taxon>
        <taxon>Marinilabiliales</taxon>
        <taxon>Marinifilaceae</taxon>
        <taxon>Labilibaculum</taxon>
    </lineage>
</organism>
<gene>
    <name evidence="1" type="ORF">ALGA_2619</name>
</gene>
<accession>A0A1Y1CLS3</accession>
<evidence type="ECO:0000313" key="1">
    <source>
        <dbReference type="EMBL" id="BAX80932.1"/>
    </source>
</evidence>
<protein>
    <recommendedName>
        <fullName evidence="3">UspA domain-containing protein</fullName>
    </recommendedName>
</protein>
<dbReference type="EMBL" id="AP018042">
    <property type="protein sequence ID" value="BAX80932.1"/>
    <property type="molecule type" value="Genomic_DNA"/>
</dbReference>
<dbReference type="OrthoDB" id="1116385at2"/>
<reference evidence="1 2" key="1">
    <citation type="journal article" date="2018" name="Mar. Genomics">
        <title>Complete genome sequence of Marinifilaceae bacterium strain SPP2, isolated from the Antarctic marine sediment.</title>
        <authorList>
            <person name="Watanabe M."/>
            <person name="Kojima H."/>
            <person name="Fukui M."/>
        </authorList>
    </citation>
    <scope>NUCLEOTIDE SEQUENCE [LARGE SCALE GENOMIC DNA]</scope>
    <source>
        <strain evidence="1 2">SPP2</strain>
    </source>
</reference>
<dbReference type="KEGG" id="mbas:ALGA_2619"/>
<dbReference type="RefSeq" id="WP_096429788.1">
    <property type="nucleotide sequence ID" value="NZ_AP018042.1"/>
</dbReference>
<reference evidence="2" key="2">
    <citation type="journal article" date="2020" name="Antonie Van Leeuwenhoek">
        <title>Labilibaculum antarcticum sp. nov., a novel facultative anaerobic, psychrotorelant bacterium isolated from marine sediment of Antarctica.</title>
        <authorList>
            <person name="Watanabe M."/>
            <person name="Kojima H."/>
            <person name="Fukui M."/>
        </authorList>
    </citation>
    <scope>NUCLEOTIDE SEQUENCE [LARGE SCALE GENOMIC DNA]</scope>
    <source>
        <strain evidence="2">SPP2</strain>
    </source>
</reference>
<keyword evidence="2" id="KW-1185">Reference proteome</keyword>
<sequence>MSFKKQHILVLIQDIQSTSIAIKHAFTLAKLFKSGVAIACYPSKKNKANTSVNQYLAENINLQSIPYKIIELKNSKREPNLSIQELDAIFIVTQFPKGSLNHFLKRNAIFKWILEAKIPSILVTEQTNPDCEYKNIIVPIDNKRESKEKMIWASYFGRFNNAIIHLIAPNEKSEGYLRTIKATLLFTKKMFEQFTFEYKIVKTECQSKNINREAIKFSKNYNSDLIVLMSNRNPGWITSYSGPTQLKSILRKEQNPILFINPLKDYYLPCN</sequence>
<evidence type="ECO:0008006" key="3">
    <source>
        <dbReference type="Google" id="ProtNLM"/>
    </source>
</evidence>
<dbReference type="Proteomes" id="UP000218267">
    <property type="component" value="Chromosome"/>
</dbReference>
<dbReference type="SUPFAM" id="SSF52402">
    <property type="entry name" value="Adenine nucleotide alpha hydrolases-like"/>
    <property type="match status" value="1"/>
</dbReference>
<evidence type="ECO:0000313" key="2">
    <source>
        <dbReference type="Proteomes" id="UP000218267"/>
    </source>
</evidence>